<organism evidence="1">
    <name type="scientific">marine sediment metagenome</name>
    <dbReference type="NCBI Taxonomy" id="412755"/>
    <lineage>
        <taxon>unclassified sequences</taxon>
        <taxon>metagenomes</taxon>
        <taxon>ecological metagenomes</taxon>
    </lineage>
</organism>
<evidence type="ECO:0000313" key="1">
    <source>
        <dbReference type="EMBL" id="GAH02635.1"/>
    </source>
</evidence>
<sequence length="45" mass="4985">MTGYRATITITRMYTTRALADVGLAAIVSKVPAAWELQRESVDKE</sequence>
<name>X1D305_9ZZZZ</name>
<proteinExistence type="predicted"/>
<dbReference type="AlphaFoldDB" id="X1D305"/>
<protein>
    <submittedName>
        <fullName evidence="1">Uncharacterized protein</fullName>
    </submittedName>
</protein>
<gene>
    <name evidence="1" type="ORF">S01H4_43906</name>
</gene>
<reference evidence="1" key="1">
    <citation type="journal article" date="2014" name="Front. Microbiol.">
        <title>High frequency of phylogenetically diverse reductive dehalogenase-homologous genes in deep subseafloor sedimentary metagenomes.</title>
        <authorList>
            <person name="Kawai M."/>
            <person name="Futagami T."/>
            <person name="Toyoda A."/>
            <person name="Takaki Y."/>
            <person name="Nishi S."/>
            <person name="Hori S."/>
            <person name="Arai W."/>
            <person name="Tsubouchi T."/>
            <person name="Morono Y."/>
            <person name="Uchiyama I."/>
            <person name="Ito T."/>
            <person name="Fujiyama A."/>
            <person name="Inagaki F."/>
            <person name="Takami H."/>
        </authorList>
    </citation>
    <scope>NUCLEOTIDE SEQUENCE</scope>
    <source>
        <strain evidence="1">Expedition CK06-06</strain>
    </source>
</reference>
<dbReference type="EMBL" id="BART01024273">
    <property type="protein sequence ID" value="GAH02635.1"/>
    <property type="molecule type" value="Genomic_DNA"/>
</dbReference>
<comment type="caution">
    <text evidence="1">The sequence shown here is derived from an EMBL/GenBank/DDBJ whole genome shotgun (WGS) entry which is preliminary data.</text>
</comment>
<accession>X1D305</accession>